<proteinExistence type="inferred from homology"/>
<dbReference type="Gramene" id="KQL30474">
    <property type="protein sequence ID" value="KQL30474"/>
    <property type="gene ID" value="SETIT_017005mg"/>
</dbReference>
<evidence type="ECO:0000256" key="9">
    <source>
        <dbReference type="ARBA" id="ARBA00022679"/>
    </source>
</evidence>
<dbReference type="GO" id="GO:0005829">
    <property type="term" value="C:cytosol"/>
    <property type="evidence" value="ECO:0000318"/>
    <property type="project" value="GO_Central"/>
</dbReference>
<evidence type="ECO:0000313" key="14">
    <source>
        <dbReference type="Proteomes" id="UP000004995"/>
    </source>
</evidence>
<dbReference type="Gene3D" id="3.40.50.2020">
    <property type="match status" value="1"/>
</dbReference>
<feature type="domain" description="Phosphoribosyltransferase" evidence="12">
    <location>
        <begin position="353"/>
        <end position="470"/>
    </location>
</feature>
<dbReference type="CDD" id="cd06223">
    <property type="entry name" value="PRTases_typeI"/>
    <property type="match status" value="1"/>
</dbReference>
<dbReference type="GO" id="GO:0003999">
    <property type="term" value="F:adenine phosphoribosyltransferase activity"/>
    <property type="evidence" value="ECO:0000318"/>
    <property type="project" value="GO_Central"/>
</dbReference>
<evidence type="ECO:0000256" key="5">
    <source>
        <dbReference type="ARBA" id="ARBA00011738"/>
    </source>
</evidence>
<dbReference type="SUPFAM" id="SSF53271">
    <property type="entry name" value="PRTase-like"/>
    <property type="match status" value="1"/>
</dbReference>
<dbReference type="GO" id="GO:0006168">
    <property type="term" value="P:adenine salvage"/>
    <property type="evidence" value="ECO:0007669"/>
    <property type="project" value="InterPro"/>
</dbReference>
<comment type="similarity">
    <text evidence="4">Belongs to the purine/pyrimidine phosphoribosyltransferase family.</text>
</comment>
<dbReference type="InterPro" id="IPR029057">
    <property type="entry name" value="PRTase-like"/>
</dbReference>
<dbReference type="PANTHER" id="PTHR11776">
    <property type="entry name" value="ADENINE PHOSPHORIBOSYLTRANSFERASE"/>
    <property type="match status" value="1"/>
</dbReference>
<dbReference type="Pfam" id="PF00156">
    <property type="entry name" value="Pribosyltran"/>
    <property type="match status" value="1"/>
</dbReference>
<protein>
    <recommendedName>
        <fullName evidence="6">adenine phosphoribosyltransferase</fullName>
        <ecNumber evidence="6">2.4.2.7</ecNumber>
    </recommendedName>
</protein>
<evidence type="ECO:0000313" key="13">
    <source>
        <dbReference type="EnsemblPlants" id="KQL30475"/>
    </source>
</evidence>
<sequence>MPGDLDGATRGGWVPLVQQPSDAAVRSPPPRGTAAAASQQAGRQRHRILTPALPPRVPTRRGGRLAGPVPASEIPEETDAGSVGVGEGKKKKRMDAVPCRAHCTHKRNPERGAVRWLAPSEVASMPAKWSSAYATWLALRAIRPRAPRFLSLSSLETARLCHLQERKAGLGGAAFHQKRKRGRSPGWPRSRCRDNKRCPAHFAPPATRLPCSAALLCSARDIYTRGRTSPASNNKGWVEEEEGEELLGWTERAESQRERRAEREGEELMGEEASCNTVSVMEAATNAKPQPQQPKENGRAAAAAVAAEATAPVAEAAADPRLQGISDAIRVVPHFPKEGIMFNDITTLLLRPGVFKDAVDLFVERYRGMGIDAVAGIEARGFIFGPAIALAIGAKFIPLRKPRKLPGEVISEKYVLEYGTDCLEMHVGAIEPAEHVIIVDDLVATGGTLCAAIRLLERAGAEVVECACLIGLPKFKNFYKLNGKPVYVLVESRESDK</sequence>
<evidence type="ECO:0000256" key="2">
    <source>
        <dbReference type="ARBA" id="ARBA00004496"/>
    </source>
</evidence>
<dbReference type="GO" id="GO:0044209">
    <property type="term" value="P:AMP salvage"/>
    <property type="evidence" value="ECO:0007669"/>
    <property type="project" value="UniProtKB-UniPathway"/>
</dbReference>
<dbReference type="NCBIfam" id="NF002636">
    <property type="entry name" value="PRK02304.1-5"/>
    <property type="match status" value="1"/>
</dbReference>
<dbReference type="UniPathway" id="UPA00588">
    <property type="reaction ID" value="UER00646"/>
</dbReference>
<dbReference type="EC" id="2.4.2.7" evidence="6"/>
<keyword evidence="8" id="KW-0328">Glycosyltransferase</keyword>
<comment type="subunit">
    <text evidence="5">Homodimer.</text>
</comment>
<evidence type="ECO:0000256" key="6">
    <source>
        <dbReference type="ARBA" id="ARBA00011893"/>
    </source>
</evidence>
<dbReference type="InterPro" id="IPR000836">
    <property type="entry name" value="PRTase_dom"/>
</dbReference>
<dbReference type="NCBIfam" id="TIGR01090">
    <property type="entry name" value="apt"/>
    <property type="match status" value="1"/>
</dbReference>
<evidence type="ECO:0000256" key="1">
    <source>
        <dbReference type="ARBA" id="ARBA00000868"/>
    </source>
</evidence>
<evidence type="ECO:0000256" key="8">
    <source>
        <dbReference type="ARBA" id="ARBA00022676"/>
    </source>
</evidence>
<keyword evidence="9" id="KW-0808">Transferase</keyword>
<dbReference type="Proteomes" id="UP000004995">
    <property type="component" value="Unassembled WGS sequence"/>
</dbReference>
<dbReference type="Gramene" id="KQL30475">
    <property type="protein sequence ID" value="KQL30475"/>
    <property type="gene ID" value="SETIT_017005mg"/>
</dbReference>
<accession>K3YRW0</accession>
<feature type="region of interest" description="Disordered" evidence="11">
    <location>
        <begin position="1"/>
        <end position="89"/>
    </location>
</feature>
<evidence type="ECO:0000256" key="11">
    <source>
        <dbReference type="SAM" id="MobiDB-lite"/>
    </source>
</evidence>
<feature type="compositionally biased region" description="Basic and acidic residues" evidence="11">
    <location>
        <begin position="251"/>
        <end position="263"/>
    </location>
</feature>
<dbReference type="GO" id="GO:0006166">
    <property type="term" value="P:purine ribonucleoside salvage"/>
    <property type="evidence" value="ECO:0007669"/>
    <property type="project" value="UniProtKB-KW"/>
</dbReference>
<dbReference type="PANTHER" id="PTHR11776:SF22">
    <property type="entry name" value="ADENINE PHOSPHORIBOSYLTRANSFERASE 5"/>
    <property type="match status" value="1"/>
</dbReference>
<reference evidence="13" key="2">
    <citation type="submission" date="2018-08" db="UniProtKB">
        <authorList>
            <consortium name="EnsemblPlants"/>
        </authorList>
    </citation>
    <scope>IDENTIFICATION</scope>
    <source>
        <strain evidence="13">Yugu1</strain>
    </source>
</reference>
<evidence type="ECO:0000256" key="10">
    <source>
        <dbReference type="ARBA" id="ARBA00022726"/>
    </source>
</evidence>
<comment type="subcellular location">
    <subcellularLocation>
        <location evidence="2">Cytoplasm</location>
    </subcellularLocation>
</comment>
<evidence type="ECO:0000256" key="4">
    <source>
        <dbReference type="ARBA" id="ARBA00008391"/>
    </source>
</evidence>
<keyword evidence="10" id="KW-0660">Purine salvage</keyword>
<feature type="region of interest" description="Disordered" evidence="11">
    <location>
        <begin position="227"/>
        <end position="272"/>
    </location>
</feature>
<keyword evidence="7" id="KW-0963">Cytoplasm</keyword>
<comment type="pathway">
    <text evidence="3">Purine metabolism; AMP biosynthesis via salvage pathway; AMP from adenine: step 1/1.</text>
</comment>
<dbReference type="EnsemblPlants" id="KQL30475">
    <property type="protein sequence ID" value="KQL30475"/>
    <property type="gene ID" value="SETIT_017005mg"/>
</dbReference>
<evidence type="ECO:0000256" key="7">
    <source>
        <dbReference type="ARBA" id="ARBA00022490"/>
    </source>
</evidence>
<dbReference type="AlphaFoldDB" id="K3YRW0"/>
<dbReference type="FunFam" id="3.40.50.2020:FF:000022">
    <property type="entry name" value="Adenine phosphoribosyltransferase 1"/>
    <property type="match status" value="1"/>
</dbReference>
<dbReference type="InterPro" id="IPR005764">
    <property type="entry name" value="Ade_phspho_trans"/>
</dbReference>
<dbReference type="HAMAP" id="MF_00004">
    <property type="entry name" value="Aden_phosphoribosyltr"/>
    <property type="match status" value="1"/>
</dbReference>
<dbReference type="EnsemblPlants" id="KQL30474">
    <property type="protein sequence ID" value="KQL30474"/>
    <property type="gene ID" value="SETIT_017005mg"/>
</dbReference>
<dbReference type="HOGENOM" id="CLU_549088_0_0_1"/>
<name>K3YRW0_SETIT</name>
<dbReference type="eggNOG" id="KOG1712">
    <property type="taxonomic scope" value="Eukaryota"/>
</dbReference>
<dbReference type="STRING" id="4555.K3YRW0"/>
<dbReference type="EMBL" id="AGNK02000430">
    <property type="status" value="NOT_ANNOTATED_CDS"/>
    <property type="molecule type" value="Genomic_DNA"/>
</dbReference>
<dbReference type="InterPro" id="IPR050120">
    <property type="entry name" value="Adenine_PRTase"/>
</dbReference>
<organism evidence="13 14">
    <name type="scientific">Setaria italica</name>
    <name type="common">Foxtail millet</name>
    <name type="synonym">Panicum italicum</name>
    <dbReference type="NCBI Taxonomy" id="4555"/>
    <lineage>
        <taxon>Eukaryota</taxon>
        <taxon>Viridiplantae</taxon>
        <taxon>Streptophyta</taxon>
        <taxon>Embryophyta</taxon>
        <taxon>Tracheophyta</taxon>
        <taxon>Spermatophyta</taxon>
        <taxon>Magnoliopsida</taxon>
        <taxon>Liliopsida</taxon>
        <taxon>Poales</taxon>
        <taxon>Poaceae</taxon>
        <taxon>PACMAD clade</taxon>
        <taxon>Panicoideae</taxon>
        <taxon>Panicodae</taxon>
        <taxon>Paniceae</taxon>
        <taxon>Cenchrinae</taxon>
        <taxon>Setaria</taxon>
    </lineage>
</organism>
<dbReference type="NCBIfam" id="NF002634">
    <property type="entry name" value="PRK02304.1-3"/>
    <property type="match status" value="1"/>
</dbReference>
<evidence type="ECO:0000259" key="12">
    <source>
        <dbReference type="Pfam" id="PF00156"/>
    </source>
</evidence>
<feature type="region of interest" description="Disordered" evidence="11">
    <location>
        <begin position="172"/>
        <end position="192"/>
    </location>
</feature>
<reference evidence="14" key="1">
    <citation type="journal article" date="2012" name="Nat. Biotechnol.">
        <title>Reference genome sequence of the model plant Setaria.</title>
        <authorList>
            <person name="Bennetzen J.L."/>
            <person name="Schmutz J."/>
            <person name="Wang H."/>
            <person name="Percifield R."/>
            <person name="Hawkins J."/>
            <person name="Pontaroli A.C."/>
            <person name="Estep M."/>
            <person name="Feng L."/>
            <person name="Vaughn J.N."/>
            <person name="Grimwood J."/>
            <person name="Jenkins J."/>
            <person name="Barry K."/>
            <person name="Lindquist E."/>
            <person name="Hellsten U."/>
            <person name="Deshpande S."/>
            <person name="Wang X."/>
            <person name="Wu X."/>
            <person name="Mitros T."/>
            <person name="Triplett J."/>
            <person name="Yang X."/>
            <person name="Ye C.Y."/>
            <person name="Mauro-Herrera M."/>
            <person name="Wang L."/>
            <person name="Li P."/>
            <person name="Sharma M."/>
            <person name="Sharma R."/>
            <person name="Ronald P.C."/>
            <person name="Panaud O."/>
            <person name="Kellogg E.A."/>
            <person name="Brutnell T.P."/>
            <person name="Doust A.N."/>
            <person name="Tuskan G.A."/>
            <person name="Rokhsar D."/>
            <person name="Devos K.M."/>
        </authorList>
    </citation>
    <scope>NUCLEOTIDE SEQUENCE [LARGE SCALE GENOMIC DNA]</scope>
    <source>
        <strain evidence="14">cv. Yugu1</strain>
    </source>
</reference>
<evidence type="ECO:0000256" key="3">
    <source>
        <dbReference type="ARBA" id="ARBA00004659"/>
    </source>
</evidence>
<comment type="catalytic activity">
    <reaction evidence="1">
        <text>AMP + diphosphate = 5-phospho-alpha-D-ribose 1-diphosphate + adenine</text>
        <dbReference type="Rhea" id="RHEA:16609"/>
        <dbReference type="ChEBI" id="CHEBI:16708"/>
        <dbReference type="ChEBI" id="CHEBI:33019"/>
        <dbReference type="ChEBI" id="CHEBI:58017"/>
        <dbReference type="ChEBI" id="CHEBI:456215"/>
        <dbReference type="EC" id="2.4.2.7"/>
    </reaction>
</comment>
<keyword evidence="14" id="KW-1185">Reference proteome</keyword>